<dbReference type="InterPro" id="IPR050344">
    <property type="entry name" value="Peptidase_M1_aminopeptidases"/>
</dbReference>
<evidence type="ECO:0000256" key="1">
    <source>
        <dbReference type="ARBA" id="ARBA00004606"/>
    </source>
</evidence>
<dbReference type="InterPro" id="IPR014782">
    <property type="entry name" value="Peptidase_M1_dom"/>
</dbReference>
<evidence type="ECO:0000256" key="5">
    <source>
        <dbReference type="ARBA" id="ARBA00022692"/>
    </source>
</evidence>
<feature type="domain" description="ERAP1-like C-terminal" evidence="20">
    <location>
        <begin position="567"/>
        <end position="730"/>
    </location>
</feature>
<evidence type="ECO:0000313" key="22">
    <source>
        <dbReference type="EnsemblMetazoa" id="G12784.1:cds"/>
    </source>
</evidence>
<dbReference type="PANTHER" id="PTHR11533">
    <property type="entry name" value="PROTEASE M1 ZINC METALLOPROTEASE"/>
    <property type="match status" value="1"/>
</dbReference>
<feature type="binding site" evidence="15">
    <location>
        <position position="352"/>
    </location>
    <ligand>
        <name>Zn(2+)</name>
        <dbReference type="ChEBI" id="CHEBI:29105"/>
        <note>catalytic</note>
    </ligand>
</feature>
<evidence type="ECO:0000256" key="11">
    <source>
        <dbReference type="ARBA" id="ARBA00023049"/>
    </source>
</evidence>
<keyword evidence="10" id="KW-1133">Transmembrane helix</keyword>
<evidence type="ECO:0000256" key="15">
    <source>
        <dbReference type="PIRSR" id="PIRSR634016-3"/>
    </source>
</evidence>
<keyword evidence="5" id="KW-0812">Transmembrane</keyword>
<keyword evidence="9" id="KW-0735">Signal-anchor</keyword>
<dbReference type="EC" id="3.4.11.-" evidence="17"/>
<keyword evidence="8 15" id="KW-0862">Zinc</keyword>
<evidence type="ECO:0000256" key="6">
    <source>
        <dbReference type="ARBA" id="ARBA00022723"/>
    </source>
</evidence>
<dbReference type="PANTHER" id="PTHR11533:SF299">
    <property type="entry name" value="AMINOPEPTIDASE"/>
    <property type="match status" value="1"/>
</dbReference>
<keyword evidence="23" id="KW-1185">Reference proteome</keyword>
<evidence type="ECO:0000256" key="14">
    <source>
        <dbReference type="PIRSR" id="PIRSR634016-1"/>
    </source>
</evidence>
<dbReference type="GO" id="GO:0016020">
    <property type="term" value="C:membrane"/>
    <property type="evidence" value="ECO:0007669"/>
    <property type="project" value="UniProtKB-SubCell"/>
</dbReference>
<name>A0A8W8I703_MAGGI</name>
<dbReference type="Pfam" id="PF01433">
    <property type="entry name" value="Peptidase_M1"/>
    <property type="match status" value="1"/>
</dbReference>
<dbReference type="CDD" id="cd09601">
    <property type="entry name" value="M1_APN-Q_like"/>
    <property type="match status" value="1"/>
</dbReference>
<keyword evidence="11 17" id="KW-0482">Metalloprotease</keyword>
<reference evidence="22" key="1">
    <citation type="submission" date="2022-08" db="UniProtKB">
        <authorList>
            <consortium name="EnsemblMetazoa"/>
        </authorList>
    </citation>
    <scope>IDENTIFICATION</scope>
    <source>
        <strain evidence="22">05x7-T-G4-1.051#20</strain>
    </source>
</reference>
<dbReference type="Pfam" id="PF17900">
    <property type="entry name" value="Peptidase_M1_N"/>
    <property type="match status" value="1"/>
</dbReference>
<dbReference type="GO" id="GO:0005737">
    <property type="term" value="C:cytoplasm"/>
    <property type="evidence" value="ECO:0007669"/>
    <property type="project" value="TreeGrafter"/>
</dbReference>
<keyword evidence="12" id="KW-0472">Membrane</keyword>
<dbReference type="GO" id="GO:0042277">
    <property type="term" value="F:peptide binding"/>
    <property type="evidence" value="ECO:0007669"/>
    <property type="project" value="TreeGrafter"/>
</dbReference>
<sequence length="768" mass="88214">MNTFISLMFMCCHCELKPILAFLANRNVSSESLSSLNREASEGFLWNNTRLPQSVIPLEYDIFLHPNLTEFMFSGKVEIKCVIRETTNFIVLHSKDLVISQTTLTTIPSNEQKEVRLQMKNDTDQLFLIMEDAIPKDAEILITIVFDGILTRNGDGFYLSNYVDSNFIVRYTASTLFEPIDARRAFPCFDEPALKANFSMSIVREKKFISLFNMPRVHSIPFGENLMLDTFQQSVKMSTYLVAFAVCEFEGKSKLSKSGVNITVYYAPTSQMETVDFSLDAGVTILDYFSTLFEVSYPQPNLDMIAVPDLKVEAMENWGLITYKRQYLVMPINSGFQKKHLSALVVAHEIAHQWFGNIVTMAWWDDLWLNEGLTTFMQYLGVHAFNHKLHMKEYFIEKIESMREEDSKNTRVLDQPVSVPDKRIFDRVTYSKGASIVRMVRGLLGENAFMTGINNYLNQNKYSNVVSDDLWQALSNSSEDAIDLKAVMKTWMEERAYPLVTIHRNHSEVHISQEPFFLMNTTVSRTAPRWSIPIQYGILDQHGNFSRNIVLLREETAIINISGHFKLVKGNYRDDGYYRVNYDPESWKAITDQLMINHEIFSPGDRANLLNDAITFIRFQLLNMAVVMNLLNYMEKETNFLPWISAQSALLDLTPGDIKPEVKVLMQNVARKATKALELLRNRLQAEENKKEEEEEAMQSFLEKLIRSMNIRSLTLANKVLETIKSKIKKRNTGGSLQRLYRLLGTAPGPTPPRTDDLSTAILQYVMN</sequence>
<keyword evidence="13" id="KW-0325">Glycoprotein</keyword>
<dbReference type="InterPro" id="IPR034016">
    <property type="entry name" value="M1_APN-typ"/>
</dbReference>
<dbReference type="Proteomes" id="UP000005408">
    <property type="component" value="Unassembled WGS sequence"/>
</dbReference>
<feature type="domain" description="Aminopeptidase N-like N-terminal" evidence="21">
    <location>
        <begin position="57"/>
        <end position="241"/>
    </location>
</feature>
<keyword evidence="6 15" id="KW-0479">Metal-binding</keyword>
<feature type="domain" description="Peptidase M1 membrane alanine aminopeptidase" evidence="19">
    <location>
        <begin position="277"/>
        <end position="491"/>
    </location>
</feature>
<protein>
    <recommendedName>
        <fullName evidence="17">Aminopeptidase</fullName>
        <ecNumber evidence="17">3.4.11.-</ecNumber>
    </recommendedName>
</protein>
<dbReference type="Gene3D" id="2.60.40.1910">
    <property type="match status" value="1"/>
</dbReference>
<evidence type="ECO:0000256" key="13">
    <source>
        <dbReference type="ARBA" id="ARBA00023180"/>
    </source>
</evidence>
<accession>A0A8W8I703</accession>
<evidence type="ECO:0000256" key="10">
    <source>
        <dbReference type="ARBA" id="ARBA00022989"/>
    </source>
</evidence>
<evidence type="ECO:0000256" key="18">
    <source>
        <dbReference type="SAM" id="Coils"/>
    </source>
</evidence>
<dbReference type="PRINTS" id="PR00756">
    <property type="entry name" value="ALADIPTASE"/>
</dbReference>
<dbReference type="Gene3D" id="1.25.50.20">
    <property type="match status" value="1"/>
</dbReference>
<dbReference type="AlphaFoldDB" id="A0A8W8I703"/>
<evidence type="ECO:0000256" key="8">
    <source>
        <dbReference type="ARBA" id="ARBA00022833"/>
    </source>
</evidence>
<feature type="active site" description="Proton acceptor" evidence="14">
    <location>
        <position position="349"/>
    </location>
</feature>
<dbReference type="InterPro" id="IPR042097">
    <property type="entry name" value="Aminopeptidase_N-like_N_sf"/>
</dbReference>
<dbReference type="EnsemblMetazoa" id="G12784.1">
    <property type="protein sequence ID" value="G12784.1:cds"/>
    <property type="gene ID" value="G12784"/>
</dbReference>
<comment type="subcellular location">
    <subcellularLocation>
        <location evidence="1">Membrane</location>
        <topology evidence="1">Single-pass type II membrane protein</topology>
    </subcellularLocation>
</comment>
<dbReference type="GO" id="GO:0005615">
    <property type="term" value="C:extracellular space"/>
    <property type="evidence" value="ECO:0007669"/>
    <property type="project" value="TreeGrafter"/>
</dbReference>
<feature type="coiled-coil region" evidence="18">
    <location>
        <begin position="670"/>
        <end position="704"/>
    </location>
</feature>
<dbReference type="SUPFAM" id="SSF55486">
    <property type="entry name" value="Metalloproteases ('zincins'), catalytic domain"/>
    <property type="match status" value="1"/>
</dbReference>
<evidence type="ECO:0000256" key="12">
    <source>
        <dbReference type="ARBA" id="ARBA00023136"/>
    </source>
</evidence>
<dbReference type="GO" id="GO:0006508">
    <property type="term" value="P:proteolysis"/>
    <property type="evidence" value="ECO:0007669"/>
    <property type="project" value="UniProtKB-KW"/>
</dbReference>
<evidence type="ECO:0000256" key="4">
    <source>
        <dbReference type="ARBA" id="ARBA00022670"/>
    </source>
</evidence>
<evidence type="ECO:0000259" key="20">
    <source>
        <dbReference type="Pfam" id="PF11838"/>
    </source>
</evidence>
<comment type="cofactor">
    <cofactor evidence="15 17">
        <name>Zn(2+)</name>
        <dbReference type="ChEBI" id="CHEBI:29105"/>
    </cofactor>
    <text evidence="15 17">Binds 1 zinc ion per subunit.</text>
</comment>
<dbReference type="SUPFAM" id="SSF63737">
    <property type="entry name" value="Leukotriene A4 hydrolase N-terminal domain"/>
    <property type="match status" value="1"/>
</dbReference>
<dbReference type="Gene3D" id="2.60.40.1730">
    <property type="entry name" value="tricorn interacting facor f3 domain"/>
    <property type="match status" value="1"/>
</dbReference>
<feature type="site" description="Transition state stabilizer" evidence="16">
    <location>
        <position position="430"/>
    </location>
</feature>
<feature type="binding site" evidence="15">
    <location>
        <position position="348"/>
    </location>
    <ligand>
        <name>Zn(2+)</name>
        <dbReference type="ChEBI" id="CHEBI:29105"/>
        <note>catalytic</note>
    </ligand>
</feature>
<keyword evidence="4 17" id="KW-0645">Protease</keyword>
<feature type="binding site" evidence="15">
    <location>
        <position position="371"/>
    </location>
    <ligand>
        <name>Zn(2+)</name>
        <dbReference type="ChEBI" id="CHEBI:29105"/>
        <note>catalytic</note>
    </ligand>
</feature>
<dbReference type="InterPro" id="IPR024571">
    <property type="entry name" value="ERAP1-like_C_dom"/>
</dbReference>
<dbReference type="FunFam" id="1.10.390.10:FF:000013">
    <property type="entry name" value="Aminopeptidase N"/>
    <property type="match status" value="1"/>
</dbReference>
<evidence type="ECO:0000256" key="7">
    <source>
        <dbReference type="ARBA" id="ARBA00022801"/>
    </source>
</evidence>
<evidence type="ECO:0000256" key="16">
    <source>
        <dbReference type="PIRSR" id="PIRSR634016-4"/>
    </source>
</evidence>
<dbReference type="Pfam" id="PF11838">
    <property type="entry name" value="ERAP1_C"/>
    <property type="match status" value="1"/>
</dbReference>
<comment type="similarity">
    <text evidence="2 17">Belongs to the peptidase M1 family.</text>
</comment>
<dbReference type="GO" id="GO:0008270">
    <property type="term" value="F:zinc ion binding"/>
    <property type="evidence" value="ECO:0007669"/>
    <property type="project" value="UniProtKB-UniRule"/>
</dbReference>
<organism evidence="22 23">
    <name type="scientific">Magallana gigas</name>
    <name type="common">Pacific oyster</name>
    <name type="synonym">Crassostrea gigas</name>
    <dbReference type="NCBI Taxonomy" id="29159"/>
    <lineage>
        <taxon>Eukaryota</taxon>
        <taxon>Metazoa</taxon>
        <taxon>Spiralia</taxon>
        <taxon>Lophotrochozoa</taxon>
        <taxon>Mollusca</taxon>
        <taxon>Bivalvia</taxon>
        <taxon>Autobranchia</taxon>
        <taxon>Pteriomorphia</taxon>
        <taxon>Ostreida</taxon>
        <taxon>Ostreoidea</taxon>
        <taxon>Ostreidae</taxon>
        <taxon>Magallana</taxon>
    </lineage>
</organism>
<dbReference type="GO" id="GO:0043171">
    <property type="term" value="P:peptide catabolic process"/>
    <property type="evidence" value="ECO:0007669"/>
    <property type="project" value="TreeGrafter"/>
</dbReference>
<dbReference type="GO" id="GO:0070006">
    <property type="term" value="F:metalloaminopeptidase activity"/>
    <property type="evidence" value="ECO:0007669"/>
    <property type="project" value="TreeGrafter"/>
</dbReference>
<dbReference type="InterPro" id="IPR045357">
    <property type="entry name" value="Aminopeptidase_N-like_N"/>
</dbReference>
<proteinExistence type="inferred from homology"/>
<evidence type="ECO:0000259" key="19">
    <source>
        <dbReference type="Pfam" id="PF01433"/>
    </source>
</evidence>
<evidence type="ECO:0000256" key="9">
    <source>
        <dbReference type="ARBA" id="ARBA00022968"/>
    </source>
</evidence>
<dbReference type="FunFam" id="2.60.40.1730:FF:000012">
    <property type="entry name" value="Aminopeptidase N"/>
    <property type="match status" value="1"/>
</dbReference>
<keyword evidence="3 17" id="KW-0031">Aminopeptidase</keyword>
<dbReference type="InterPro" id="IPR027268">
    <property type="entry name" value="Peptidase_M4/M1_CTD_sf"/>
</dbReference>
<dbReference type="InterPro" id="IPR001930">
    <property type="entry name" value="Peptidase_M1"/>
</dbReference>
<evidence type="ECO:0000259" key="21">
    <source>
        <dbReference type="Pfam" id="PF17900"/>
    </source>
</evidence>
<evidence type="ECO:0000256" key="3">
    <source>
        <dbReference type="ARBA" id="ARBA00022438"/>
    </source>
</evidence>
<keyword evidence="7 17" id="KW-0378">Hydrolase</keyword>
<evidence type="ECO:0000313" key="23">
    <source>
        <dbReference type="Proteomes" id="UP000005408"/>
    </source>
</evidence>
<dbReference type="Gene3D" id="1.10.390.10">
    <property type="entry name" value="Neutral Protease Domain 2"/>
    <property type="match status" value="1"/>
</dbReference>
<keyword evidence="18" id="KW-0175">Coiled coil</keyword>
<evidence type="ECO:0000256" key="2">
    <source>
        <dbReference type="ARBA" id="ARBA00010136"/>
    </source>
</evidence>
<evidence type="ECO:0000256" key="17">
    <source>
        <dbReference type="RuleBase" id="RU364040"/>
    </source>
</evidence>